<dbReference type="PROSITE" id="PS00503">
    <property type="entry name" value="PECTINESTERASE_2"/>
    <property type="match status" value="1"/>
</dbReference>
<name>A0AAN9IQV7_CLITE</name>
<dbReference type="FunFam" id="1.20.140.40:FF:000018">
    <property type="entry name" value="Pectinesterase"/>
    <property type="match status" value="1"/>
</dbReference>
<dbReference type="Pfam" id="PF04043">
    <property type="entry name" value="PMEI"/>
    <property type="match status" value="1"/>
</dbReference>
<dbReference type="Gene3D" id="1.20.140.40">
    <property type="entry name" value="Invertase/pectin methylesterase inhibitor family protein"/>
    <property type="match status" value="1"/>
</dbReference>
<dbReference type="InterPro" id="IPR012334">
    <property type="entry name" value="Pectin_lyas_fold"/>
</dbReference>
<dbReference type="InterPro" id="IPR000070">
    <property type="entry name" value="Pectinesterase_cat"/>
</dbReference>
<dbReference type="GO" id="GO:0004857">
    <property type="term" value="F:enzyme inhibitor activity"/>
    <property type="evidence" value="ECO:0007669"/>
    <property type="project" value="InterPro"/>
</dbReference>
<evidence type="ECO:0000256" key="7">
    <source>
        <dbReference type="ARBA" id="ARBA00023085"/>
    </source>
</evidence>
<reference evidence="12 13" key="1">
    <citation type="submission" date="2024-01" db="EMBL/GenBank/DDBJ databases">
        <title>The genomes of 5 underutilized Papilionoideae crops provide insights into root nodulation and disease resistance.</title>
        <authorList>
            <person name="Yuan L."/>
        </authorList>
    </citation>
    <scope>NUCLEOTIDE SEQUENCE [LARGE SCALE GENOMIC DNA]</scope>
    <source>
        <strain evidence="12">LY-2023</strain>
        <tissue evidence="12">Leaf</tissue>
    </source>
</reference>
<feature type="active site" evidence="8">
    <location>
        <position position="445"/>
    </location>
</feature>
<comment type="subcellular location">
    <subcellularLocation>
        <location evidence="1">Secreted</location>
        <location evidence="1">Cell wall</location>
    </subcellularLocation>
</comment>
<sequence>MFLNKACEVTSLRIKPFQLDAYIYNTEKPIPCHNHQKIMAMSMLINFFFILILLVLPSFEALSDENIIPSSGAIQTQDMQALIAQACMDIENQHSCLTNIQNELIKIGPPSPTSVMSAALKTTLNEAITAIDNITKITTFSVSYREQQAIEDCKELLDFSVSELAWSMGEMRKIRGGENYNVQQEGNPNLEAWLSAALSNQDTCLEGFEGTDRRLESYISGSLTQVTQLISNVLSLYTQLHRLPFRPPRNTSAAAAATGVTNFDDEIDERLLEFPEWMNEGDQELLKSKPHGTRADAVVALDGSGHYRSITEAVNAAPSNSNRRYIIYVKKGLYKENVDMKRKMTNIMLVGDGIGQTIVTSNRNFMQGWTTFRTATFAVSGRGFIARDMTFRNTAGPVNHQAVALRVDSDQSALYRCSIEGHQDTLYAHSLRQFYRECEIYGTIDFIFGNGAAVLQNCKIYTRVPLPLQKVTITAQGRKSPHQSTGFTIQDSYVLATQPTYLGRPWKQYSRTVYINTYMSGLVQPNGWLEWFGNFALNTLWYGEYRNYGPGSSLMGRVKWPGYHVIKDASTASFFTVQRFLNGDTWLPRTGVKFTAGLTN</sequence>
<dbReference type="Pfam" id="PF01095">
    <property type="entry name" value="Pectinesterase"/>
    <property type="match status" value="1"/>
</dbReference>
<evidence type="ECO:0000256" key="6">
    <source>
        <dbReference type="ARBA" id="ARBA00022801"/>
    </source>
</evidence>
<dbReference type="EC" id="3.1.1.11" evidence="9"/>
<dbReference type="InterPro" id="IPR011050">
    <property type="entry name" value="Pectin_lyase_fold/virulence"/>
</dbReference>
<keyword evidence="10" id="KW-0812">Transmembrane</keyword>
<keyword evidence="5" id="KW-0134">Cell wall</keyword>
<keyword evidence="13" id="KW-1185">Reference proteome</keyword>
<dbReference type="PANTHER" id="PTHR31707">
    <property type="entry name" value="PECTINESTERASE"/>
    <property type="match status" value="1"/>
</dbReference>
<dbReference type="GO" id="GO:0030599">
    <property type="term" value="F:pectinesterase activity"/>
    <property type="evidence" value="ECO:0007669"/>
    <property type="project" value="UniProtKB-UniRule"/>
</dbReference>
<evidence type="ECO:0000256" key="9">
    <source>
        <dbReference type="RuleBase" id="RU000589"/>
    </source>
</evidence>
<keyword evidence="6 9" id="KW-0378">Hydrolase</keyword>
<gene>
    <name evidence="12" type="ORF">RJT34_19143</name>
</gene>
<dbReference type="SUPFAM" id="SSF101148">
    <property type="entry name" value="Plant invertase/pectin methylesterase inhibitor"/>
    <property type="match status" value="1"/>
</dbReference>
<organism evidence="12 13">
    <name type="scientific">Clitoria ternatea</name>
    <name type="common">Butterfly pea</name>
    <dbReference type="NCBI Taxonomy" id="43366"/>
    <lineage>
        <taxon>Eukaryota</taxon>
        <taxon>Viridiplantae</taxon>
        <taxon>Streptophyta</taxon>
        <taxon>Embryophyta</taxon>
        <taxon>Tracheophyta</taxon>
        <taxon>Spermatophyta</taxon>
        <taxon>Magnoliopsida</taxon>
        <taxon>eudicotyledons</taxon>
        <taxon>Gunneridae</taxon>
        <taxon>Pentapetalae</taxon>
        <taxon>rosids</taxon>
        <taxon>fabids</taxon>
        <taxon>Fabales</taxon>
        <taxon>Fabaceae</taxon>
        <taxon>Papilionoideae</taxon>
        <taxon>50 kb inversion clade</taxon>
        <taxon>NPAAA clade</taxon>
        <taxon>indigoferoid/millettioid clade</taxon>
        <taxon>Phaseoleae</taxon>
        <taxon>Clitoria</taxon>
    </lineage>
</organism>
<dbReference type="SUPFAM" id="SSF51126">
    <property type="entry name" value="Pectin lyase-like"/>
    <property type="match status" value="1"/>
</dbReference>
<evidence type="ECO:0000256" key="2">
    <source>
        <dbReference type="ARBA" id="ARBA00005184"/>
    </source>
</evidence>
<dbReference type="FunFam" id="2.160.20.10:FF:000001">
    <property type="entry name" value="Pectinesterase"/>
    <property type="match status" value="1"/>
</dbReference>
<feature type="transmembrane region" description="Helical" evidence="10">
    <location>
        <begin position="38"/>
        <end position="59"/>
    </location>
</feature>
<keyword evidence="7 9" id="KW-0063">Aspartyl esterase</keyword>
<evidence type="ECO:0000256" key="10">
    <source>
        <dbReference type="SAM" id="Phobius"/>
    </source>
</evidence>
<dbReference type="NCBIfam" id="TIGR01614">
    <property type="entry name" value="PME_inhib"/>
    <property type="match status" value="1"/>
</dbReference>
<dbReference type="EMBL" id="JAYKXN010000005">
    <property type="protein sequence ID" value="KAK7284398.1"/>
    <property type="molecule type" value="Genomic_DNA"/>
</dbReference>
<evidence type="ECO:0000256" key="8">
    <source>
        <dbReference type="PROSITE-ProRule" id="PRU10040"/>
    </source>
</evidence>
<keyword evidence="10" id="KW-1133">Transmembrane helix</keyword>
<accession>A0AAN9IQV7</accession>
<evidence type="ECO:0000256" key="4">
    <source>
        <dbReference type="ARBA" id="ARBA00007786"/>
    </source>
</evidence>
<comment type="catalytic activity">
    <reaction evidence="9">
        <text>[(1-&gt;4)-alpha-D-galacturonosyl methyl ester](n) + n H2O = [(1-&gt;4)-alpha-D-galacturonosyl](n) + n methanol + n H(+)</text>
        <dbReference type="Rhea" id="RHEA:22380"/>
        <dbReference type="Rhea" id="RHEA-COMP:14570"/>
        <dbReference type="Rhea" id="RHEA-COMP:14573"/>
        <dbReference type="ChEBI" id="CHEBI:15377"/>
        <dbReference type="ChEBI" id="CHEBI:15378"/>
        <dbReference type="ChEBI" id="CHEBI:17790"/>
        <dbReference type="ChEBI" id="CHEBI:140522"/>
        <dbReference type="ChEBI" id="CHEBI:140523"/>
        <dbReference type="EC" id="3.1.1.11"/>
    </reaction>
</comment>
<dbReference type="InterPro" id="IPR035513">
    <property type="entry name" value="Invertase/methylesterase_inhib"/>
</dbReference>
<dbReference type="Gene3D" id="2.160.20.10">
    <property type="entry name" value="Single-stranded right-handed beta-helix, Pectin lyase-like"/>
    <property type="match status" value="1"/>
</dbReference>
<keyword evidence="5" id="KW-0964">Secreted</keyword>
<proteinExistence type="inferred from homology"/>
<dbReference type="InterPro" id="IPR006501">
    <property type="entry name" value="Pectinesterase_inhib_dom"/>
</dbReference>
<comment type="caution">
    <text evidence="12">The sequence shown here is derived from an EMBL/GenBank/DDBJ whole genome shotgun (WGS) entry which is preliminary data.</text>
</comment>
<evidence type="ECO:0000256" key="1">
    <source>
        <dbReference type="ARBA" id="ARBA00004191"/>
    </source>
</evidence>
<dbReference type="Proteomes" id="UP001359559">
    <property type="component" value="Unassembled WGS sequence"/>
</dbReference>
<comment type="pathway">
    <text evidence="2 9">Glycan metabolism; pectin degradation; 2-dehydro-3-deoxy-D-gluconate from pectin: step 1/5.</text>
</comment>
<dbReference type="SMART" id="SM00856">
    <property type="entry name" value="PMEI"/>
    <property type="match status" value="1"/>
</dbReference>
<evidence type="ECO:0000256" key="5">
    <source>
        <dbReference type="ARBA" id="ARBA00022512"/>
    </source>
</evidence>
<dbReference type="AlphaFoldDB" id="A0AAN9IQV7"/>
<dbReference type="CDD" id="cd15799">
    <property type="entry name" value="PMEI-like_4"/>
    <property type="match status" value="1"/>
</dbReference>
<feature type="domain" description="Pectinesterase inhibitor" evidence="11">
    <location>
        <begin position="78"/>
        <end position="236"/>
    </location>
</feature>
<evidence type="ECO:0000313" key="13">
    <source>
        <dbReference type="Proteomes" id="UP001359559"/>
    </source>
</evidence>
<dbReference type="GO" id="GO:0042545">
    <property type="term" value="P:cell wall modification"/>
    <property type="evidence" value="ECO:0007669"/>
    <property type="project" value="UniProtKB-UniRule"/>
</dbReference>
<keyword evidence="10" id="KW-0472">Membrane</keyword>
<evidence type="ECO:0000256" key="3">
    <source>
        <dbReference type="ARBA" id="ARBA00006027"/>
    </source>
</evidence>
<evidence type="ECO:0000313" key="12">
    <source>
        <dbReference type="EMBL" id="KAK7284398.1"/>
    </source>
</evidence>
<protein>
    <recommendedName>
        <fullName evidence="9">Pectinesterase</fullName>
        <ecNumber evidence="9">3.1.1.11</ecNumber>
    </recommendedName>
</protein>
<evidence type="ECO:0000259" key="11">
    <source>
        <dbReference type="SMART" id="SM00856"/>
    </source>
</evidence>
<comment type="similarity">
    <text evidence="4">In the C-terminal section; belongs to the pectinesterase family.</text>
</comment>
<dbReference type="InterPro" id="IPR033131">
    <property type="entry name" value="Pectinesterase_Asp_AS"/>
</dbReference>
<dbReference type="GO" id="GO:0045490">
    <property type="term" value="P:pectin catabolic process"/>
    <property type="evidence" value="ECO:0007669"/>
    <property type="project" value="UniProtKB-UniRule"/>
</dbReference>
<comment type="similarity">
    <text evidence="3">In the N-terminal section; belongs to the PMEI family.</text>
</comment>